<dbReference type="AlphaFoldDB" id="A0A150RQQ0"/>
<reference evidence="2 3" key="1">
    <citation type="submission" date="2014-02" db="EMBL/GenBank/DDBJ databases">
        <title>The small core and large imbalanced accessory genome model reveals a collaborative survival strategy of Sorangium cellulosum strains in nature.</title>
        <authorList>
            <person name="Han K."/>
            <person name="Peng R."/>
            <person name="Blom J."/>
            <person name="Li Y.-Z."/>
        </authorList>
    </citation>
    <scope>NUCLEOTIDE SEQUENCE [LARGE SCALE GENOMIC DNA]</scope>
    <source>
        <strain evidence="2 3">So0011-07</strain>
    </source>
</reference>
<gene>
    <name evidence="2" type="ORF">BE17_29310</name>
</gene>
<sequence length="72" mass="7990">MTVQKAPVSVPLPCCLLPRIGEGGLLVIVRVLARLAKPPLPSQCFARGDREADRDAGYRRESARRNEPHRTK</sequence>
<evidence type="ECO:0000313" key="3">
    <source>
        <dbReference type="Proteomes" id="UP000075635"/>
    </source>
</evidence>
<dbReference type="EMBL" id="JEMB01002247">
    <property type="protein sequence ID" value="KYF82483.1"/>
    <property type="molecule type" value="Genomic_DNA"/>
</dbReference>
<protein>
    <submittedName>
        <fullName evidence="2">Uncharacterized protein</fullName>
    </submittedName>
</protein>
<accession>A0A150RQQ0</accession>
<proteinExistence type="predicted"/>
<comment type="caution">
    <text evidence="2">The sequence shown here is derived from an EMBL/GenBank/DDBJ whole genome shotgun (WGS) entry which is preliminary data.</text>
</comment>
<evidence type="ECO:0000256" key="1">
    <source>
        <dbReference type="SAM" id="MobiDB-lite"/>
    </source>
</evidence>
<feature type="region of interest" description="Disordered" evidence="1">
    <location>
        <begin position="40"/>
        <end position="72"/>
    </location>
</feature>
<organism evidence="2 3">
    <name type="scientific">Sorangium cellulosum</name>
    <name type="common">Polyangium cellulosum</name>
    <dbReference type="NCBI Taxonomy" id="56"/>
    <lineage>
        <taxon>Bacteria</taxon>
        <taxon>Pseudomonadati</taxon>
        <taxon>Myxococcota</taxon>
        <taxon>Polyangia</taxon>
        <taxon>Polyangiales</taxon>
        <taxon>Polyangiaceae</taxon>
        <taxon>Sorangium</taxon>
    </lineage>
</organism>
<evidence type="ECO:0000313" key="2">
    <source>
        <dbReference type="EMBL" id="KYF82483.1"/>
    </source>
</evidence>
<feature type="compositionally biased region" description="Basic and acidic residues" evidence="1">
    <location>
        <begin position="47"/>
        <end position="72"/>
    </location>
</feature>
<name>A0A150RQQ0_SORCE</name>
<dbReference type="Proteomes" id="UP000075635">
    <property type="component" value="Unassembled WGS sequence"/>
</dbReference>